<name>A0A177T6N5_9BASI</name>
<protein>
    <submittedName>
        <fullName evidence="5">Uncharacterized protein</fullName>
    </submittedName>
</protein>
<organism evidence="5 6">
    <name type="scientific">Tilletia indica</name>
    <dbReference type="NCBI Taxonomy" id="43049"/>
    <lineage>
        <taxon>Eukaryota</taxon>
        <taxon>Fungi</taxon>
        <taxon>Dikarya</taxon>
        <taxon>Basidiomycota</taxon>
        <taxon>Ustilaginomycotina</taxon>
        <taxon>Exobasidiomycetes</taxon>
        <taxon>Tilletiales</taxon>
        <taxon>Tilletiaceae</taxon>
        <taxon>Tilletia</taxon>
    </lineage>
</organism>
<evidence type="ECO:0000256" key="2">
    <source>
        <dbReference type="ARBA" id="ARBA00022741"/>
    </source>
</evidence>
<dbReference type="GO" id="GO:0005524">
    <property type="term" value="F:ATP binding"/>
    <property type="evidence" value="ECO:0007669"/>
    <property type="project" value="UniProtKB-KW"/>
</dbReference>
<keyword evidence="3" id="KW-0418">Kinase</keyword>
<dbReference type="Pfam" id="PF00069">
    <property type="entry name" value="Pkinase"/>
    <property type="match status" value="1"/>
</dbReference>
<dbReference type="InterPro" id="IPR000719">
    <property type="entry name" value="Prot_kinase_dom"/>
</dbReference>
<gene>
    <name evidence="5" type="ORF">A4X13_0g7268</name>
</gene>
<sequence>MPLYAGGSLADHIGNGRTMDPQKVWMYGAWIASGLQHLHNSHMLHRDLKPGNVLLGLREDDIVLSDFEFARILAPGATARSQCGTPGFMAPEVEAGKAYSKTADVYPLGATLFALLKGDAPPTPVVDQITPDARLQTAILKMLDPVPANRPTLSTFLALPDAEVHLLHRKLAESQHERSATRALLLGSPGPSITPPASPELALA</sequence>
<keyword evidence="4" id="KW-0067">ATP-binding</keyword>
<dbReference type="InterPro" id="IPR050660">
    <property type="entry name" value="NEK_Ser/Thr_kinase"/>
</dbReference>
<reference evidence="5" key="2">
    <citation type="journal article" date="2019" name="IMA Fungus">
        <title>Genome sequencing and comparison of five Tilletia species to identify candidate genes for the detection of regulated species infecting wheat.</title>
        <authorList>
            <person name="Nguyen H.D.T."/>
            <person name="Sultana T."/>
            <person name="Kesanakurti P."/>
            <person name="Hambleton S."/>
        </authorList>
    </citation>
    <scope>NUCLEOTIDE SEQUENCE</scope>
    <source>
        <strain evidence="5">DAOMC 236416</strain>
    </source>
</reference>
<dbReference type="Proteomes" id="UP000077521">
    <property type="component" value="Unassembled WGS sequence"/>
</dbReference>
<evidence type="ECO:0000256" key="1">
    <source>
        <dbReference type="ARBA" id="ARBA00022679"/>
    </source>
</evidence>
<dbReference type="GO" id="GO:0004674">
    <property type="term" value="F:protein serine/threonine kinase activity"/>
    <property type="evidence" value="ECO:0007669"/>
    <property type="project" value="TreeGrafter"/>
</dbReference>
<evidence type="ECO:0000313" key="5">
    <source>
        <dbReference type="EMBL" id="KAE8241782.1"/>
    </source>
</evidence>
<dbReference type="InterPro" id="IPR008271">
    <property type="entry name" value="Ser/Thr_kinase_AS"/>
</dbReference>
<dbReference type="Gene3D" id="1.10.510.10">
    <property type="entry name" value="Transferase(Phosphotransferase) domain 1"/>
    <property type="match status" value="1"/>
</dbReference>
<keyword evidence="2" id="KW-0547">Nucleotide-binding</keyword>
<dbReference type="PANTHER" id="PTHR43671">
    <property type="entry name" value="SERINE/THREONINE-PROTEIN KINASE NEK"/>
    <property type="match status" value="1"/>
</dbReference>
<evidence type="ECO:0000313" key="6">
    <source>
        <dbReference type="Proteomes" id="UP000077521"/>
    </source>
</evidence>
<accession>A0A177T6N5</accession>
<keyword evidence="1" id="KW-0808">Transferase</keyword>
<dbReference type="PROSITE" id="PS50011">
    <property type="entry name" value="PROTEIN_KINASE_DOM"/>
    <property type="match status" value="1"/>
</dbReference>
<dbReference type="SUPFAM" id="SSF56112">
    <property type="entry name" value="Protein kinase-like (PK-like)"/>
    <property type="match status" value="1"/>
</dbReference>
<comment type="caution">
    <text evidence="5">The sequence shown here is derived from an EMBL/GenBank/DDBJ whole genome shotgun (WGS) entry which is preliminary data.</text>
</comment>
<dbReference type="PANTHER" id="PTHR43671:SF85">
    <property type="entry name" value="KINASE, PUTATIVE-RELATED"/>
    <property type="match status" value="1"/>
</dbReference>
<keyword evidence="6" id="KW-1185">Reference proteome</keyword>
<evidence type="ECO:0000256" key="4">
    <source>
        <dbReference type="ARBA" id="ARBA00022840"/>
    </source>
</evidence>
<dbReference type="AlphaFoldDB" id="A0A177T6N5"/>
<dbReference type="InterPro" id="IPR011009">
    <property type="entry name" value="Kinase-like_dom_sf"/>
</dbReference>
<dbReference type="EMBL" id="LWDF02000854">
    <property type="protein sequence ID" value="KAE8241782.1"/>
    <property type="molecule type" value="Genomic_DNA"/>
</dbReference>
<reference evidence="5" key="1">
    <citation type="submission" date="2016-04" db="EMBL/GenBank/DDBJ databases">
        <authorList>
            <person name="Nguyen H.D."/>
            <person name="Samba Siva P."/>
            <person name="Cullis J."/>
            <person name="Levesque C.A."/>
            <person name="Hambleton S."/>
        </authorList>
    </citation>
    <scope>NUCLEOTIDE SEQUENCE</scope>
    <source>
        <strain evidence="5">DAOMC 236416</strain>
    </source>
</reference>
<dbReference type="SMART" id="SM00220">
    <property type="entry name" value="S_TKc"/>
    <property type="match status" value="1"/>
</dbReference>
<evidence type="ECO:0000256" key="3">
    <source>
        <dbReference type="ARBA" id="ARBA00022777"/>
    </source>
</evidence>
<proteinExistence type="predicted"/>
<dbReference type="PROSITE" id="PS00108">
    <property type="entry name" value="PROTEIN_KINASE_ST"/>
    <property type="match status" value="1"/>
</dbReference>